<dbReference type="Gene3D" id="1.20.1130.10">
    <property type="entry name" value="Photosystem I PsaA/PsaB"/>
    <property type="match status" value="1"/>
</dbReference>
<evidence type="ECO:0000313" key="4">
    <source>
        <dbReference type="Proteomes" id="UP000245207"/>
    </source>
</evidence>
<comment type="caution">
    <text evidence="3">The sequence shown here is derived from an EMBL/GenBank/DDBJ whole genome shotgun (WGS) entry which is preliminary data.</text>
</comment>
<evidence type="ECO:0000313" key="3">
    <source>
        <dbReference type="EMBL" id="PWA89563.1"/>
    </source>
</evidence>
<dbReference type="PANTHER" id="PTHR30128:SF19">
    <property type="entry name" value="PHOTOSYSTEM I P700 CHLOROPHYLL A APOPROTEIN A1-RELATED"/>
    <property type="match status" value="1"/>
</dbReference>
<dbReference type="InterPro" id="IPR001280">
    <property type="entry name" value="PSI_PsaA/B"/>
</dbReference>
<dbReference type="SUPFAM" id="SSF81558">
    <property type="entry name" value="Photosystem I subunits PsaA/PsaB"/>
    <property type="match status" value="1"/>
</dbReference>
<dbReference type="AlphaFoldDB" id="A0A2U1PV07"/>
<dbReference type="EMBL" id="PKPP01000706">
    <property type="protein sequence ID" value="PWA89563.1"/>
    <property type="molecule type" value="Genomic_DNA"/>
</dbReference>
<dbReference type="GO" id="GO:0009535">
    <property type="term" value="C:chloroplast thylakoid membrane"/>
    <property type="evidence" value="ECO:0007669"/>
    <property type="project" value="TreeGrafter"/>
</dbReference>
<dbReference type="Pfam" id="PF00223">
    <property type="entry name" value="PsaA_PsaB"/>
    <property type="match status" value="1"/>
</dbReference>
<name>A0A2U1PV07_ARTAN</name>
<dbReference type="GO" id="GO:0015979">
    <property type="term" value="P:photosynthesis"/>
    <property type="evidence" value="ECO:0007669"/>
    <property type="project" value="InterPro"/>
</dbReference>
<dbReference type="PRINTS" id="PR00257">
    <property type="entry name" value="PHOTSYSPSAAB"/>
</dbReference>
<reference evidence="3 4" key="1">
    <citation type="journal article" date="2018" name="Mol. Plant">
        <title>The genome of Artemisia annua provides insight into the evolution of Asteraceae family and artemisinin biosynthesis.</title>
        <authorList>
            <person name="Shen Q."/>
            <person name="Zhang L."/>
            <person name="Liao Z."/>
            <person name="Wang S."/>
            <person name="Yan T."/>
            <person name="Shi P."/>
            <person name="Liu M."/>
            <person name="Fu X."/>
            <person name="Pan Q."/>
            <person name="Wang Y."/>
            <person name="Lv Z."/>
            <person name="Lu X."/>
            <person name="Zhang F."/>
            <person name="Jiang W."/>
            <person name="Ma Y."/>
            <person name="Chen M."/>
            <person name="Hao X."/>
            <person name="Li L."/>
            <person name="Tang Y."/>
            <person name="Lv G."/>
            <person name="Zhou Y."/>
            <person name="Sun X."/>
            <person name="Brodelius P.E."/>
            <person name="Rose J.K.C."/>
            <person name="Tang K."/>
        </authorList>
    </citation>
    <scope>NUCLEOTIDE SEQUENCE [LARGE SCALE GENOMIC DNA]</scope>
    <source>
        <strain evidence="4">cv. Huhao1</strain>
        <tissue evidence="3">Leaf</tissue>
    </source>
</reference>
<keyword evidence="1" id="KW-0175">Coiled coil</keyword>
<dbReference type="Proteomes" id="UP000245207">
    <property type="component" value="Unassembled WGS sequence"/>
</dbReference>
<feature type="compositionally biased region" description="Basic and acidic residues" evidence="2">
    <location>
        <begin position="229"/>
        <end position="238"/>
    </location>
</feature>
<feature type="coiled-coil region" evidence="1">
    <location>
        <begin position="490"/>
        <end position="517"/>
    </location>
</feature>
<organism evidence="3 4">
    <name type="scientific">Artemisia annua</name>
    <name type="common">Sweet wormwood</name>
    <dbReference type="NCBI Taxonomy" id="35608"/>
    <lineage>
        <taxon>Eukaryota</taxon>
        <taxon>Viridiplantae</taxon>
        <taxon>Streptophyta</taxon>
        <taxon>Embryophyta</taxon>
        <taxon>Tracheophyta</taxon>
        <taxon>Spermatophyta</taxon>
        <taxon>Magnoliopsida</taxon>
        <taxon>eudicotyledons</taxon>
        <taxon>Gunneridae</taxon>
        <taxon>Pentapetalae</taxon>
        <taxon>asterids</taxon>
        <taxon>campanulids</taxon>
        <taxon>Asterales</taxon>
        <taxon>Asteraceae</taxon>
        <taxon>Asteroideae</taxon>
        <taxon>Anthemideae</taxon>
        <taxon>Artemisiinae</taxon>
        <taxon>Artemisia</taxon>
    </lineage>
</organism>
<evidence type="ECO:0000256" key="2">
    <source>
        <dbReference type="SAM" id="MobiDB-lite"/>
    </source>
</evidence>
<protein>
    <submittedName>
        <fullName evidence="3">Uncharacterized protein</fullName>
    </submittedName>
</protein>
<proteinExistence type="predicted"/>
<gene>
    <name evidence="3" type="ORF">CTI12_AA110220</name>
</gene>
<accession>A0A2U1PV07</accession>
<dbReference type="InterPro" id="IPR036408">
    <property type="entry name" value="PSI_PsaA/B_sf"/>
</dbReference>
<dbReference type="PANTHER" id="PTHR30128">
    <property type="entry name" value="OUTER MEMBRANE PROTEIN, OMPA-RELATED"/>
    <property type="match status" value="1"/>
</dbReference>
<evidence type="ECO:0000256" key="1">
    <source>
        <dbReference type="SAM" id="Coils"/>
    </source>
</evidence>
<dbReference type="OrthoDB" id="2020662at2759"/>
<dbReference type="STRING" id="35608.A0A2U1PV07"/>
<keyword evidence="4" id="KW-1185">Reference proteome</keyword>
<sequence>MKDEAKNVPHLRGQKLSRQAKINLDYRPVSPEPASGSLLCGIATAHDFESHDDITEERLYQNIFASHFGQLAIIFLWTSGNLFHVAWQGNFESWVQDPLHVRPIAHAIWDPHFGYLWFRDPSTHRALGPVNIAYSGVYQWWYTIGLRTNEDLYTGALFLLFISAISLIADRPPNLPRYQLIGASLGRGGRGGSSSASGNGDPFADDRGNIWEYLDDGIRPSSRPVGRGDSIRDTREGDARADNHGEYLEVRMLDMESWQHRRGSNIADMPHTQSSLKSWSDIIDREWQRKLKAGWENRLTLADGQVTNHTCGSIWIDKHRLRMKRGSPVSSHEVYQRSHTKRGLVSEYISASVDPGYQGCHNQTCSSIRNIRSAGSRSFLHTKILLEKREGQRLKLVELHTHTHARKGTKPGEPGSSGSLEFVDPMSKQRMDDFEAWKGVATSNGGHVLGAGSTNDPAFVLTVKRAKEGGVVITLSPELEITGYGCEDHFLELNIEIQILKKQNDDLKTKMEDERAVAEAQRAADMQAWHKTLNDRLESFAQNYPPRTAESDPGPS</sequence>
<feature type="region of interest" description="Disordered" evidence="2">
    <location>
        <begin position="215"/>
        <end position="238"/>
    </location>
</feature>